<comment type="caution">
    <text evidence="1">The sequence shown here is derived from an EMBL/GenBank/DDBJ whole genome shotgun (WGS) entry which is preliminary data.</text>
</comment>
<dbReference type="SUPFAM" id="SSF52743">
    <property type="entry name" value="Subtilisin-like"/>
    <property type="match status" value="1"/>
</dbReference>
<evidence type="ECO:0000313" key="1">
    <source>
        <dbReference type="EMBL" id="KAJ3115361.1"/>
    </source>
</evidence>
<gene>
    <name evidence="1" type="ORF">HK100_001369</name>
</gene>
<dbReference type="InterPro" id="IPR036852">
    <property type="entry name" value="Peptidase_S8/S53_dom_sf"/>
</dbReference>
<keyword evidence="2" id="KW-1185">Reference proteome</keyword>
<name>A0AAD5XBW0_9FUNG</name>
<dbReference type="Gene3D" id="3.40.50.200">
    <property type="entry name" value="Peptidase S8/S53 domain"/>
    <property type="match status" value="1"/>
</dbReference>
<protein>
    <submittedName>
        <fullName evidence="1">Uncharacterized protein</fullName>
    </submittedName>
</protein>
<dbReference type="Gene3D" id="3.50.30.30">
    <property type="match status" value="1"/>
</dbReference>
<sequence length="223" mass="23523">MAGNVTIPGFDIRADTATAILNALKANSSTATTIEFSFKSTIQPYATAGTVFDFSSVGLTPDLLLKPEVGGIGGNVYSTISPFAAKNQGYLIPHAVYSGISMAARPARQGSGLVSAYNAAVVKTLILPTSISLNDTVNIKNSYKIAIYNKYTVDVQYSLAVLNAATFNPFIKNDDFTQDTSAAPYSGNFHTTVSLSSKIRVRSGKSANVAIQFILCVFGGIIV</sequence>
<organism evidence="1 2">
    <name type="scientific">Physocladia obscura</name>
    <dbReference type="NCBI Taxonomy" id="109957"/>
    <lineage>
        <taxon>Eukaryota</taxon>
        <taxon>Fungi</taxon>
        <taxon>Fungi incertae sedis</taxon>
        <taxon>Chytridiomycota</taxon>
        <taxon>Chytridiomycota incertae sedis</taxon>
        <taxon>Chytridiomycetes</taxon>
        <taxon>Chytridiales</taxon>
        <taxon>Chytriomycetaceae</taxon>
        <taxon>Physocladia</taxon>
    </lineage>
</organism>
<dbReference type="GO" id="GO:0006508">
    <property type="term" value="P:proteolysis"/>
    <property type="evidence" value="ECO:0007669"/>
    <property type="project" value="InterPro"/>
</dbReference>
<dbReference type="Proteomes" id="UP001211907">
    <property type="component" value="Unassembled WGS sequence"/>
</dbReference>
<evidence type="ECO:0000313" key="2">
    <source>
        <dbReference type="Proteomes" id="UP001211907"/>
    </source>
</evidence>
<accession>A0AAD5XBW0</accession>
<proteinExistence type="predicted"/>
<reference evidence="1" key="1">
    <citation type="submission" date="2020-05" db="EMBL/GenBank/DDBJ databases">
        <title>Phylogenomic resolution of chytrid fungi.</title>
        <authorList>
            <person name="Stajich J.E."/>
            <person name="Amses K."/>
            <person name="Simmons R."/>
            <person name="Seto K."/>
            <person name="Myers J."/>
            <person name="Bonds A."/>
            <person name="Quandt C.A."/>
            <person name="Barry K."/>
            <person name="Liu P."/>
            <person name="Grigoriev I."/>
            <person name="Longcore J.E."/>
            <person name="James T.Y."/>
        </authorList>
    </citation>
    <scope>NUCLEOTIDE SEQUENCE</scope>
    <source>
        <strain evidence="1">JEL0513</strain>
    </source>
</reference>
<dbReference type="AlphaFoldDB" id="A0AAD5XBW0"/>
<dbReference type="EMBL" id="JADGJH010001296">
    <property type="protein sequence ID" value="KAJ3115361.1"/>
    <property type="molecule type" value="Genomic_DNA"/>
</dbReference>
<dbReference type="GO" id="GO:0004252">
    <property type="term" value="F:serine-type endopeptidase activity"/>
    <property type="evidence" value="ECO:0007669"/>
    <property type="project" value="InterPro"/>
</dbReference>